<gene>
    <name evidence="1" type="ORF">AOB46_09630</name>
</gene>
<name>A0A0N1KSG2_CHRID</name>
<evidence type="ECO:0000313" key="1">
    <source>
        <dbReference type="EMBL" id="KPE51397.1"/>
    </source>
</evidence>
<evidence type="ECO:0000313" key="2">
    <source>
        <dbReference type="Proteomes" id="UP000037953"/>
    </source>
</evidence>
<dbReference type="Proteomes" id="UP000037953">
    <property type="component" value="Unassembled WGS sequence"/>
</dbReference>
<sequence>MKFNFRYFFAAKFSAILFLLISCGRDDDSLQRIDQIMNIYVTNEAGQDLLNAKKPGSYTGYSVNDIDGDKDISPVPVSLKMTADSLYYFEYIAGAKRKVFDSISPDSKNFRSRMTFTYSRKEGEQTVTESDVMEIHYRWTPSLFQISEVLYNGNPVFSKGADEPNSINKVTIVK</sequence>
<protein>
    <submittedName>
        <fullName evidence="1">Uncharacterized protein</fullName>
    </submittedName>
</protein>
<dbReference type="PATRIC" id="fig|253.9.peg.3719"/>
<proteinExistence type="predicted"/>
<dbReference type="EMBL" id="LJOD01000005">
    <property type="protein sequence ID" value="KPE51397.1"/>
    <property type="molecule type" value="Genomic_DNA"/>
</dbReference>
<dbReference type="PROSITE" id="PS51257">
    <property type="entry name" value="PROKAR_LIPOPROTEIN"/>
    <property type="match status" value="1"/>
</dbReference>
<dbReference type="RefSeq" id="WP_062698720.1">
    <property type="nucleotide sequence ID" value="NZ_LJOD01000005.1"/>
</dbReference>
<accession>A0A0N1KSG2</accession>
<comment type="caution">
    <text evidence="1">The sequence shown here is derived from an EMBL/GenBank/DDBJ whole genome shotgun (WGS) entry which is preliminary data.</text>
</comment>
<dbReference type="OrthoDB" id="1271311at2"/>
<reference evidence="2" key="2">
    <citation type="submission" date="2015-09" db="EMBL/GenBank/DDBJ databases">
        <title>Draft genome sequence of a multidrug-resistant Chryseobacterium indologenes isolate from Malaysia.</title>
        <authorList>
            <person name="Yu C.Y."/>
            <person name="Ang G.Y."/>
            <person name="Chan K.-G."/>
        </authorList>
    </citation>
    <scope>NUCLEOTIDE SEQUENCE [LARGE SCALE GENOMIC DNA]</scope>
    <source>
        <strain evidence="2">CI_885</strain>
    </source>
</reference>
<reference evidence="1 2" key="1">
    <citation type="journal article" date="2015" name="Genom Data">
        <title>Draft genome sequence of a multidrug-resistant Chryseobacterium indologenes isolate from Malaysia.</title>
        <authorList>
            <person name="Yu C.Y."/>
            <person name="Ang G.Y."/>
            <person name="Cheng H.J."/>
            <person name="Cheong Y.M."/>
            <person name="Yin W.F."/>
            <person name="Chan K.G."/>
        </authorList>
    </citation>
    <scope>NUCLEOTIDE SEQUENCE [LARGE SCALE GENOMIC DNA]</scope>
    <source>
        <strain evidence="1 2">CI_885</strain>
    </source>
</reference>
<dbReference type="AlphaFoldDB" id="A0A0N1KSG2"/>
<organism evidence="1 2">
    <name type="scientific">Chryseobacterium indologenes</name>
    <name type="common">Flavobacterium indologenes</name>
    <dbReference type="NCBI Taxonomy" id="253"/>
    <lineage>
        <taxon>Bacteria</taxon>
        <taxon>Pseudomonadati</taxon>
        <taxon>Bacteroidota</taxon>
        <taxon>Flavobacteriia</taxon>
        <taxon>Flavobacteriales</taxon>
        <taxon>Weeksellaceae</taxon>
        <taxon>Chryseobacterium group</taxon>
        <taxon>Chryseobacterium</taxon>
    </lineage>
</organism>